<evidence type="ECO:0000256" key="1">
    <source>
        <dbReference type="SAM" id="MobiDB-lite"/>
    </source>
</evidence>
<comment type="caution">
    <text evidence="2">The sequence shown here is derived from an EMBL/GenBank/DDBJ whole genome shotgun (WGS) entry which is preliminary data.</text>
</comment>
<evidence type="ECO:0000313" key="2">
    <source>
        <dbReference type="EMBL" id="HAC30708.1"/>
    </source>
</evidence>
<dbReference type="EMBL" id="DLYI01000313">
    <property type="protein sequence ID" value="HAC30708.1"/>
    <property type="molecule type" value="Genomic_DNA"/>
</dbReference>
<evidence type="ECO:0000313" key="3">
    <source>
        <dbReference type="Proteomes" id="UP000261325"/>
    </source>
</evidence>
<dbReference type="Proteomes" id="UP000261325">
    <property type="component" value="Unassembled WGS sequence"/>
</dbReference>
<sequence length="87" mass="9221">MSKAKDVVKTAINPFWSASEKGGKKATEAVAESMTPDIPNMDDGDQPVMPDADEATLMKNKKAAVARQRQRSGRASTILSSSNKLGG</sequence>
<feature type="compositionally biased region" description="Basic residues" evidence="1">
    <location>
        <begin position="59"/>
        <end position="72"/>
    </location>
</feature>
<reference evidence="2 3" key="1">
    <citation type="journal article" date="2018" name="Nat. Biotechnol.">
        <title>A standardized bacterial taxonomy based on genome phylogeny substantially revises the tree of life.</title>
        <authorList>
            <person name="Parks D.H."/>
            <person name="Chuvochina M."/>
            <person name="Waite D.W."/>
            <person name="Rinke C."/>
            <person name="Skarshewski A."/>
            <person name="Chaumeil P.A."/>
            <person name="Hugenholtz P."/>
        </authorList>
    </citation>
    <scope>NUCLEOTIDE SEQUENCE [LARGE SCALE GENOMIC DNA]</scope>
    <source>
        <strain evidence="2">UBA9049</strain>
    </source>
</reference>
<feature type="region of interest" description="Disordered" evidence="1">
    <location>
        <begin position="19"/>
        <end position="87"/>
    </location>
</feature>
<dbReference type="AlphaFoldDB" id="A0A3B8WSW3"/>
<feature type="compositionally biased region" description="Polar residues" evidence="1">
    <location>
        <begin position="73"/>
        <end position="87"/>
    </location>
</feature>
<accession>A0A3B8WSW3</accession>
<name>A0A3B8WSW3_MARNT</name>
<proteinExistence type="predicted"/>
<protein>
    <submittedName>
        <fullName evidence="2">Uncharacterized protein</fullName>
    </submittedName>
</protein>
<organism evidence="2 3">
    <name type="scientific">Marinobacter nauticus</name>
    <name type="common">Marinobacter hydrocarbonoclasticus</name>
    <name type="synonym">Marinobacter aquaeolei</name>
    <dbReference type="NCBI Taxonomy" id="2743"/>
    <lineage>
        <taxon>Bacteria</taxon>
        <taxon>Pseudomonadati</taxon>
        <taxon>Pseudomonadota</taxon>
        <taxon>Gammaproteobacteria</taxon>
        <taxon>Pseudomonadales</taxon>
        <taxon>Marinobacteraceae</taxon>
        <taxon>Marinobacter</taxon>
    </lineage>
</organism>
<gene>
    <name evidence="2" type="ORF">DCF82_23325</name>
</gene>